<evidence type="ECO:0000313" key="3">
    <source>
        <dbReference type="EMBL" id="SVC81830.1"/>
    </source>
</evidence>
<evidence type="ECO:0000259" key="2">
    <source>
        <dbReference type="PROSITE" id="PS50112"/>
    </source>
</evidence>
<feature type="domain" description="PAS" evidence="2">
    <location>
        <begin position="238"/>
        <end position="282"/>
    </location>
</feature>
<proteinExistence type="predicted"/>
<reference evidence="3" key="1">
    <citation type="submission" date="2018-05" db="EMBL/GenBank/DDBJ databases">
        <authorList>
            <person name="Lanie J.A."/>
            <person name="Ng W.-L."/>
            <person name="Kazmierczak K.M."/>
            <person name="Andrzejewski T.M."/>
            <person name="Davidsen T.M."/>
            <person name="Wayne K.J."/>
            <person name="Tettelin H."/>
            <person name="Glass J.I."/>
            <person name="Rusch D."/>
            <person name="Podicherti R."/>
            <person name="Tsui H.-C.T."/>
            <person name="Winkler M.E."/>
        </authorList>
    </citation>
    <scope>NUCLEOTIDE SEQUENCE</scope>
</reference>
<dbReference type="AlphaFoldDB" id="A0A382QA47"/>
<gene>
    <name evidence="3" type="ORF">METZ01_LOCUS334684</name>
</gene>
<dbReference type="InterPro" id="IPR021796">
    <property type="entry name" value="Tll0287-like_dom"/>
</dbReference>
<feature type="transmembrane region" description="Helical" evidence="1">
    <location>
        <begin position="207"/>
        <end position="226"/>
    </location>
</feature>
<dbReference type="Pfam" id="PF11845">
    <property type="entry name" value="Tll0287-like"/>
    <property type="match status" value="1"/>
</dbReference>
<sequence length="282" mass="31473">VYWRPKLVLGIGFVLIMVGSFVYSRSMSSDLIETMALEEARHYSKILVEFRTLYTREVVEKLRKTGVKVSQDFHGEENTIPLPATLTKLLGRSSSETETSRFKLYSPFPFPYQVETDAMASPFAQAAWKFLNDHPAEAYSRIDVDGNIPTLRYATADRMRSECVSCHNSHPDSPKTDWRTGDVRGVLEVAVPLGPGVSVMDSRLREMMAFSVVFLGIVVWILAASIEKSRKNYLGLVSEREYSDKITASMTDTLIVVDPRGVVATVNQAAVGLLGLPEEELV</sequence>
<accession>A0A382QA47</accession>
<keyword evidence="1" id="KW-1133">Transmembrane helix</keyword>
<feature type="non-terminal residue" evidence="3">
    <location>
        <position position="1"/>
    </location>
</feature>
<protein>
    <recommendedName>
        <fullName evidence="2">PAS domain-containing protein</fullName>
    </recommendedName>
</protein>
<feature type="non-terminal residue" evidence="3">
    <location>
        <position position="282"/>
    </location>
</feature>
<keyword evidence="1" id="KW-0472">Membrane</keyword>
<dbReference type="Gene3D" id="3.30.450.20">
    <property type="entry name" value="PAS domain"/>
    <property type="match status" value="1"/>
</dbReference>
<keyword evidence="1" id="KW-0812">Transmembrane</keyword>
<feature type="transmembrane region" description="Helical" evidence="1">
    <location>
        <begin position="6"/>
        <end position="23"/>
    </location>
</feature>
<dbReference type="EMBL" id="UINC01112701">
    <property type="protein sequence ID" value="SVC81830.1"/>
    <property type="molecule type" value="Genomic_DNA"/>
</dbReference>
<name>A0A382QA47_9ZZZZ</name>
<dbReference type="PROSITE" id="PS50112">
    <property type="entry name" value="PAS"/>
    <property type="match status" value="1"/>
</dbReference>
<organism evidence="3">
    <name type="scientific">marine metagenome</name>
    <dbReference type="NCBI Taxonomy" id="408172"/>
    <lineage>
        <taxon>unclassified sequences</taxon>
        <taxon>metagenomes</taxon>
        <taxon>ecological metagenomes</taxon>
    </lineage>
</organism>
<dbReference type="CDD" id="cd00130">
    <property type="entry name" value="PAS"/>
    <property type="match status" value="1"/>
</dbReference>
<dbReference type="SUPFAM" id="SSF55785">
    <property type="entry name" value="PYP-like sensor domain (PAS domain)"/>
    <property type="match status" value="1"/>
</dbReference>
<evidence type="ECO:0000256" key="1">
    <source>
        <dbReference type="SAM" id="Phobius"/>
    </source>
</evidence>
<dbReference type="InterPro" id="IPR000014">
    <property type="entry name" value="PAS"/>
</dbReference>
<dbReference type="InterPro" id="IPR035965">
    <property type="entry name" value="PAS-like_dom_sf"/>
</dbReference>